<dbReference type="AlphaFoldDB" id="A0A818T5J1"/>
<dbReference type="Proteomes" id="UP000663869">
    <property type="component" value="Unassembled WGS sequence"/>
</dbReference>
<dbReference type="InterPro" id="IPR001309">
    <property type="entry name" value="Pept_C14_p20"/>
</dbReference>
<accession>A0A818T5J1</accession>
<evidence type="ECO:0000313" key="2">
    <source>
        <dbReference type="EMBL" id="CAF3680226.1"/>
    </source>
</evidence>
<evidence type="ECO:0000313" key="4">
    <source>
        <dbReference type="Proteomes" id="UP000663869"/>
    </source>
</evidence>
<dbReference type="EMBL" id="CAJNYU010003522">
    <property type="protein sequence ID" value="CAF3680226.1"/>
    <property type="molecule type" value="Genomic_DNA"/>
</dbReference>
<dbReference type="Pfam" id="PF00656">
    <property type="entry name" value="Peptidase_C14"/>
    <property type="match status" value="1"/>
</dbReference>
<protein>
    <recommendedName>
        <fullName evidence="1">Caspase family p20 domain-containing protein</fullName>
    </recommendedName>
</protein>
<dbReference type="InterPro" id="IPR029030">
    <property type="entry name" value="Caspase-like_dom_sf"/>
</dbReference>
<dbReference type="PANTHER" id="PTHR22576">
    <property type="entry name" value="MUCOSA ASSOCIATED LYMPHOID TISSUE LYMPHOMA TRANSLOCATION PROTEIN 1/PARACASPASE"/>
    <property type="match status" value="1"/>
</dbReference>
<dbReference type="PROSITE" id="PS50208">
    <property type="entry name" value="CASPASE_P20"/>
    <property type="match status" value="1"/>
</dbReference>
<dbReference type="GO" id="GO:0006508">
    <property type="term" value="P:proteolysis"/>
    <property type="evidence" value="ECO:0007669"/>
    <property type="project" value="InterPro"/>
</dbReference>
<organism evidence="2 4">
    <name type="scientific">Rotaria socialis</name>
    <dbReference type="NCBI Taxonomy" id="392032"/>
    <lineage>
        <taxon>Eukaryota</taxon>
        <taxon>Metazoa</taxon>
        <taxon>Spiralia</taxon>
        <taxon>Gnathifera</taxon>
        <taxon>Rotifera</taxon>
        <taxon>Eurotatoria</taxon>
        <taxon>Bdelloidea</taxon>
        <taxon>Philodinida</taxon>
        <taxon>Philodinidae</taxon>
        <taxon>Rotaria</taxon>
    </lineage>
</organism>
<proteinExistence type="predicted"/>
<dbReference type="Gene3D" id="3.40.50.1460">
    <property type="match status" value="1"/>
</dbReference>
<dbReference type="SUPFAM" id="SSF52129">
    <property type="entry name" value="Caspase-like"/>
    <property type="match status" value="1"/>
</dbReference>
<dbReference type="InterPro" id="IPR052039">
    <property type="entry name" value="Caspase-related_regulators"/>
</dbReference>
<gene>
    <name evidence="2" type="ORF">FME351_LOCUS26322</name>
    <name evidence="3" type="ORF">TSG867_LOCUS32057</name>
</gene>
<dbReference type="EMBL" id="CAJOBQ010006679">
    <property type="protein sequence ID" value="CAF4674755.1"/>
    <property type="molecule type" value="Genomic_DNA"/>
</dbReference>
<feature type="domain" description="Caspase family p20" evidence="1">
    <location>
        <begin position="11"/>
        <end position="84"/>
    </location>
</feature>
<reference evidence="2" key="1">
    <citation type="submission" date="2021-02" db="EMBL/GenBank/DDBJ databases">
        <authorList>
            <person name="Nowell W R."/>
        </authorList>
    </citation>
    <scope>NUCLEOTIDE SEQUENCE</scope>
</reference>
<dbReference type="GO" id="GO:0004197">
    <property type="term" value="F:cysteine-type endopeptidase activity"/>
    <property type="evidence" value="ECO:0007669"/>
    <property type="project" value="InterPro"/>
</dbReference>
<dbReference type="Proteomes" id="UP000663862">
    <property type="component" value="Unassembled WGS sequence"/>
</dbReference>
<name>A0A818T5J1_9BILA</name>
<dbReference type="InterPro" id="IPR011600">
    <property type="entry name" value="Pept_C14_caspase"/>
</dbReference>
<evidence type="ECO:0000259" key="1">
    <source>
        <dbReference type="PROSITE" id="PS50208"/>
    </source>
</evidence>
<dbReference type="PANTHER" id="PTHR22576:SF37">
    <property type="entry name" value="MUCOSA-ASSOCIATED LYMPHOID TISSUE LYMPHOMA TRANSLOCATION PROTEIN 1"/>
    <property type="match status" value="1"/>
</dbReference>
<evidence type="ECO:0000313" key="3">
    <source>
        <dbReference type="EMBL" id="CAF4674755.1"/>
    </source>
</evidence>
<comment type="caution">
    <text evidence="2">The sequence shown here is derived from an EMBL/GenBank/DDBJ whole genome shotgun (WGS) entry which is preliminary data.</text>
</comment>
<sequence length="264" mass="30301">MAASKENLWSHRRLALIIGNEKYQSNNKLAYSINNANDLKHSLEKIQFKVTLYRDVEREMMDIIANFGGEIEDGDLILFYFSGHCYRVNNENYLLPTHDIKIQTAEDIPDFGCRTDSALKRLMRNNPSYVTIFILDCSSQYVLNTGTAVKRKYNYKCLHQCTYLLLARAEGKGLSEMQPPPETFIQFACGANQASTVVLGANRNSLFTKHLLQNITEENIIISELFSRVRNAVYQESNHRQIPLSMDGLQQYKQVYLNKVIIGK</sequence>